<dbReference type="RefSeq" id="WP_117325153.1">
    <property type="nucleotide sequence ID" value="NZ_QVTE01000008.1"/>
</dbReference>
<dbReference type="GO" id="GO:0046677">
    <property type="term" value="P:response to antibiotic"/>
    <property type="evidence" value="ECO:0007669"/>
    <property type="project" value="InterPro"/>
</dbReference>
<evidence type="ECO:0000313" key="2">
    <source>
        <dbReference type="EMBL" id="RFU70925.1"/>
    </source>
</evidence>
<protein>
    <submittedName>
        <fullName evidence="2">Serine hydrolase</fullName>
    </submittedName>
</protein>
<evidence type="ECO:0000259" key="1">
    <source>
        <dbReference type="Pfam" id="PF13354"/>
    </source>
</evidence>
<evidence type="ECO:0000313" key="3">
    <source>
        <dbReference type="Proteomes" id="UP000264541"/>
    </source>
</evidence>
<comment type="caution">
    <text evidence="2">The sequence shown here is derived from an EMBL/GenBank/DDBJ whole genome shotgun (WGS) entry which is preliminary data.</text>
</comment>
<accession>A0A372LRU5</accession>
<proteinExistence type="predicted"/>
<keyword evidence="3" id="KW-1185">Reference proteome</keyword>
<name>A0A372LRU5_9BACI</name>
<dbReference type="Gene3D" id="3.40.710.10">
    <property type="entry name" value="DD-peptidase/beta-lactamase superfamily"/>
    <property type="match status" value="1"/>
</dbReference>
<organism evidence="2 3">
    <name type="scientific">Peribacillus saganii</name>
    <dbReference type="NCBI Taxonomy" id="2303992"/>
    <lineage>
        <taxon>Bacteria</taxon>
        <taxon>Bacillati</taxon>
        <taxon>Bacillota</taxon>
        <taxon>Bacilli</taxon>
        <taxon>Bacillales</taxon>
        <taxon>Bacillaceae</taxon>
        <taxon>Peribacillus</taxon>
    </lineage>
</organism>
<dbReference type="PANTHER" id="PTHR35333:SF3">
    <property type="entry name" value="BETA-LACTAMASE-TYPE TRANSPEPTIDASE FOLD CONTAINING PROTEIN"/>
    <property type="match status" value="1"/>
</dbReference>
<sequence length="260" mass="28960">MNIVELENAILSEIDKCTGRVGLYLEMEAGKIEYNSEEAFRSASLIKVPILIEGYRQKETGRIHLNQPVTVQRRDKVGGSGVLQALSEKSFMTLKDIMTLMIIVSDNTATNVMIDLLGMGPINHSIKELGLTKTVLERKMMDFQAAEQGKDNLTCAADMVLCLKAIHNAEFVSEDNSKEMLEIMEKQQFLDKLPGMMDLDKAVVAGKTGSLKGIEHDCSVIRYHEKVAYAAVLTDGLQSKEDGRRTITNIGKHIFDYLCQ</sequence>
<dbReference type="SUPFAM" id="SSF56601">
    <property type="entry name" value="beta-lactamase/transpeptidase-like"/>
    <property type="match status" value="1"/>
</dbReference>
<reference evidence="2 3" key="1">
    <citation type="submission" date="2018-08" db="EMBL/GenBank/DDBJ databases">
        <title>Bacillus chawlae sp. nov., Bacillus glennii sp. nov., and Bacillus saganii sp. nov. Isolated from the Vehicle Assembly Building at Kennedy Space Center where the Viking Spacecraft were Assembled.</title>
        <authorList>
            <person name="Seuylemezian A."/>
            <person name="Vaishampayan P."/>
        </authorList>
    </citation>
    <scope>NUCLEOTIDE SEQUENCE [LARGE SCALE GENOMIC DNA]</scope>
    <source>
        <strain evidence="2 3">V47-23a</strain>
    </source>
</reference>
<dbReference type="GO" id="GO:0030655">
    <property type="term" value="P:beta-lactam antibiotic catabolic process"/>
    <property type="evidence" value="ECO:0007669"/>
    <property type="project" value="InterPro"/>
</dbReference>
<dbReference type="EMBL" id="QVTE01000008">
    <property type="protein sequence ID" value="RFU70925.1"/>
    <property type="molecule type" value="Genomic_DNA"/>
</dbReference>
<dbReference type="OrthoDB" id="9775096at2"/>
<dbReference type="AlphaFoldDB" id="A0A372LRU5"/>
<dbReference type="InterPro" id="IPR000871">
    <property type="entry name" value="Beta-lactam_class-A"/>
</dbReference>
<dbReference type="GO" id="GO:0008800">
    <property type="term" value="F:beta-lactamase activity"/>
    <property type="evidence" value="ECO:0007669"/>
    <property type="project" value="InterPro"/>
</dbReference>
<dbReference type="Proteomes" id="UP000264541">
    <property type="component" value="Unassembled WGS sequence"/>
</dbReference>
<feature type="domain" description="Beta-lactamase class A catalytic" evidence="1">
    <location>
        <begin position="31"/>
        <end position="232"/>
    </location>
</feature>
<dbReference type="InterPro" id="IPR012338">
    <property type="entry name" value="Beta-lactam/transpept-like"/>
</dbReference>
<dbReference type="InterPro" id="IPR045155">
    <property type="entry name" value="Beta-lactam_cat"/>
</dbReference>
<keyword evidence="2" id="KW-0378">Hydrolase</keyword>
<gene>
    <name evidence="2" type="ORF">D0469_02955</name>
</gene>
<dbReference type="Pfam" id="PF13354">
    <property type="entry name" value="Beta-lactamase2"/>
    <property type="match status" value="1"/>
</dbReference>
<dbReference type="PANTHER" id="PTHR35333">
    <property type="entry name" value="BETA-LACTAMASE"/>
    <property type="match status" value="1"/>
</dbReference>